<proteinExistence type="predicted"/>
<dbReference type="InterPro" id="IPR019734">
    <property type="entry name" value="TPR_rpt"/>
</dbReference>
<dbReference type="AlphaFoldDB" id="A0A174YZR7"/>
<dbReference type="OrthoDB" id="1895216at2"/>
<dbReference type="InterPro" id="IPR011990">
    <property type="entry name" value="TPR-like_helical_dom_sf"/>
</dbReference>
<protein>
    <submittedName>
        <fullName evidence="2">Tetratricopeptide repeat</fullName>
    </submittedName>
</protein>
<organism evidence="2 3">
    <name type="scientific">Lachnospira eligens</name>
    <dbReference type="NCBI Taxonomy" id="39485"/>
    <lineage>
        <taxon>Bacteria</taxon>
        <taxon>Bacillati</taxon>
        <taxon>Bacillota</taxon>
        <taxon>Clostridia</taxon>
        <taxon>Lachnospirales</taxon>
        <taxon>Lachnospiraceae</taxon>
        <taxon>Lachnospira</taxon>
    </lineage>
</organism>
<dbReference type="Proteomes" id="UP000095621">
    <property type="component" value="Unassembled WGS sequence"/>
</dbReference>
<evidence type="ECO:0000313" key="2">
    <source>
        <dbReference type="EMBL" id="CUQ77426.1"/>
    </source>
</evidence>
<sequence>MGKIILCRGKKADTPLTVLQTGVKLYTAEELCYYIYNNIYLIGQDFIDDNLISFLDETGEKELAERVRKLKETGGSLAQIFVIILKTIDYYSVAEIEQLKGILNTLGKQSVCERLKARGDGYLNAGYYFAAVRCYESIIKDYKGKDLLAADYAKVYHNLGTAYARMFMYDKAVIYYDEAYRTGQHEESKKCSIAALIMAKKDKEPVNVDADEDEYVVQKELETLMDNARYSDEYRELEDIARLKADGNLAQYNRAVDERLDRWRTAYIKYSKTF</sequence>
<evidence type="ECO:0000313" key="3">
    <source>
        <dbReference type="Proteomes" id="UP000095621"/>
    </source>
</evidence>
<evidence type="ECO:0000256" key="1">
    <source>
        <dbReference type="PROSITE-ProRule" id="PRU00339"/>
    </source>
</evidence>
<dbReference type="PROSITE" id="PS50005">
    <property type="entry name" value="TPR"/>
    <property type="match status" value="1"/>
</dbReference>
<accession>A0A174YZR7</accession>
<reference evidence="2 3" key="1">
    <citation type="submission" date="2015-09" db="EMBL/GenBank/DDBJ databases">
        <authorList>
            <consortium name="Pathogen Informatics"/>
        </authorList>
    </citation>
    <scope>NUCLEOTIDE SEQUENCE [LARGE SCALE GENOMIC DNA]</scope>
    <source>
        <strain evidence="2 3">2789STDY5834875</strain>
    </source>
</reference>
<gene>
    <name evidence="2" type="ORF">ERS852490_01558</name>
</gene>
<dbReference type="RefSeq" id="WP_055215670.1">
    <property type="nucleotide sequence ID" value="NZ_CZBU01000003.1"/>
</dbReference>
<dbReference type="Gene3D" id="1.25.40.10">
    <property type="entry name" value="Tetratricopeptide repeat domain"/>
    <property type="match status" value="1"/>
</dbReference>
<dbReference type="SUPFAM" id="SSF48452">
    <property type="entry name" value="TPR-like"/>
    <property type="match status" value="1"/>
</dbReference>
<keyword evidence="1" id="KW-0802">TPR repeat</keyword>
<name>A0A174YZR7_9FIRM</name>
<dbReference type="EMBL" id="CZBU01000003">
    <property type="protein sequence ID" value="CUQ77426.1"/>
    <property type="molecule type" value="Genomic_DNA"/>
</dbReference>
<feature type="repeat" description="TPR" evidence="1">
    <location>
        <begin position="153"/>
        <end position="186"/>
    </location>
</feature>